<protein>
    <submittedName>
        <fullName evidence="2">Ankyrin repeats (3 copies)</fullName>
    </submittedName>
</protein>
<dbReference type="PATRIC" id="fig|447.4.peg.536"/>
<dbReference type="InterPro" id="IPR036770">
    <property type="entry name" value="Ankyrin_rpt-contain_sf"/>
</dbReference>
<dbReference type="SUPFAM" id="SSF140860">
    <property type="entry name" value="Pseudo ankyrin repeat-like"/>
    <property type="match status" value="1"/>
</dbReference>
<accession>A0A0W0RYZ1</accession>
<reference evidence="2 3" key="1">
    <citation type="submission" date="2015-11" db="EMBL/GenBank/DDBJ databases">
        <title>Genomic analysis of 38 Legionella species identifies large and diverse effector repertoires.</title>
        <authorList>
            <person name="Burstein D."/>
            <person name="Amaro F."/>
            <person name="Zusman T."/>
            <person name="Lifshitz Z."/>
            <person name="Cohen O."/>
            <person name="Gilbert J.A."/>
            <person name="Pupko T."/>
            <person name="Shuman H.A."/>
            <person name="Segal G."/>
        </authorList>
    </citation>
    <scope>NUCLEOTIDE SEQUENCE [LARGE SCALE GENOMIC DNA]</scope>
    <source>
        <strain evidence="2 3">WIGA</strain>
    </source>
</reference>
<dbReference type="AlphaFoldDB" id="A0A0W0RYZ1"/>
<dbReference type="STRING" id="447.Lboz_0501"/>
<dbReference type="Proteomes" id="UP000054695">
    <property type="component" value="Unassembled WGS sequence"/>
</dbReference>
<dbReference type="Gene3D" id="1.25.40.20">
    <property type="entry name" value="Ankyrin repeat-containing domain"/>
    <property type="match status" value="2"/>
</dbReference>
<dbReference type="PANTHER" id="PTHR46586">
    <property type="entry name" value="ANKYRIN REPEAT-CONTAINING PROTEIN"/>
    <property type="match status" value="1"/>
</dbReference>
<dbReference type="PANTHER" id="PTHR46586:SF3">
    <property type="entry name" value="ANKYRIN REPEAT-CONTAINING PROTEIN"/>
    <property type="match status" value="1"/>
</dbReference>
<feature type="region of interest" description="Disordered" evidence="1">
    <location>
        <begin position="1023"/>
        <end position="1048"/>
    </location>
</feature>
<organism evidence="2 3">
    <name type="scientific">Legionella bozemanae</name>
    <name type="common">Fluoribacter bozemanae</name>
    <dbReference type="NCBI Taxonomy" id="447"/>
    <lineage>
        <taxon>Bacteria</taxon>
        <taxon>Pseudomonadati</taxon>
        <taxon>Pseudomonadota</taxon>
        <taxon>Gammaproteobacteria</taxon>
        <taxon>Legionellales</taxon>
        <taxon>Legionellaceae</taxon>
        <taxon>Legionella</taxon>
    </lineage>
</organism>
<dbReference type="SUPFAM" id="SSF48403">
    <property type="entry name" value="Ankyrin repeat"/>
    <property type="match status" value="1"/>
</dbReference>
<feature type="compositionally biased region" description="Basic and acidic residues" evidence="1">
    <location>
        <begin position="1032"/>
        <end position="1048"/>
    </location>
</feature>
<evidence type="ECO:0000256" key="1">
    <source>
        <dbReference type="SAM" id="MobiDB-lite"/>
    </source>
</evidence>
<proteinExistence type="predicted"/>
<keyword evidence="3" id="KW-1185">Reference proteome</keyword>
<comment type="caution">
    <text evidence="2">The sequence shown here is derived from an EMBL/GenBank/DDBJ whole genome shotgun (WGS) entry which is preliminary data.</text>
</comment>
<dbReference type="InterPro" id="IPR052050">
    <property type="entry name" value="SecEffector_AnkRepeat"/>
</dbReference>
<sequence>MIISDLFNWFQGDEESFHLVNQHLSQDLLKLEQSQAKKINRMLLSEVRLAKLSGLEPGDAQSKLEKHILFMDYLEFCRQQFAEDPKSSLFLVTLKYLLPKTPKEDLRQNAKLNELFAALLHQDKESALSFYQQNEILFKNHPEIQKRAEFELCEQKHEEAVKRVEDHLGYLSKQLSNQKNPLGIIGLCREWLSDTEQFAALILWLLQRHVSTKQILQTYLLHDFLKYHLFTLSSEDNEVFHLYALLSRFPEAKLLVETAQKTGSDERGFQHYALNGILSEKELQSISPKPPSLEFSLTTANFLALHELFGATFLTAAVITSVEHKNLTWLEALRQTLNQPEIVTKEIPRLINNIAQASSPQVLENLAALIDDHTAQHLLSKNEGAVFYLLPYKPKLFEYINEKNITEFIHQITVKHISEPEIIFQLMALFSMLPKKKNPLTQLVFQAVIDNLVHHPLLLEDEKLLRQLRKYPDCKRILTQYSEKIKKQVNDCIIEQATEPSFSSHNYHIIEDIWVDATRKLAVFDLISPQAKFNLNHKYALQAKIAEITFFSHGEFFDLDAFIESLSLPPVVKENGVSEYERILIEILAVIDNESIREQIIRKLESYPVHRLDWVEKEYAGKTIFLKAAKHGNLGLLSLLKDHIAPETFNKALITAAKANQWAFVERLCQNKNVQLSEEEIETLILQAAEHGQIKIIKYLLDTYDYEPSTAEVIQILNQAIKHNKFNVVEYFYKFSNKMPAQSVINKLFKLAVELEFWDIALFIADSEKHPPSLLTIEKTFTHAATTMQLEAMQRFCTLSTNIPRPNVIQRAFVKACQLGHLPIVQCLHDLPEKLPRAIIEKAVEQAILNGHKEIISYLYNSSIYPPNQSLVNQGIMTAVKTGKVALVEFFCSMAIKNKPAQHVINQAMYWAAKHGQAELFSALCRWEQNSPGKSVVKHTFLLGVKNGELGIVDYLCTNKMEALNQRDVEEGLILAVKLKNPQIARYLCAPPAHSPNKKSLRIAFNKAVSSDQNELADYLSEQLHSKKSHQKKTDSELDDSSDTHHEPEMDNILELDSFSETDLEIDDIPIIDNSLTIDSGTESDPDSDVNQASKVGIPLTKHGLFKAKIQRNVPSVSEDFVESMLLD</sequence>
<evidence type="ECO:0000313" key="3">
    <source>
        <dbReference type="Proteomes" id="UP000054695"/>
    </source>
</evidence>
<dbReference type="EMBL" id="LNXU01000004">
    <property type="protein sequence ID" value="KTC76431.1"/>
    <property type="molecule type" value="Genomic_DNA"/>
</dbReference>
<evidence type="ECO:0000313" key="2">
    <source>
        <dbReference type="EMBL" id="KTC76431.1"/>
    </source>
</evidence>
<dbReference type="RefSeq" id="WP_058458200.1">
    <property type="nucleotide sequence ID" value="NZ_CAAAIY010000013.1"/>
</dbReference>
<dbReference type="OrthoDB" id="5653325at2"/>
<name>A0A0W0RYZ1_LEGBO</name>
<gene>
    <name evidence="2" type="ORF">Lboz_0501</name>
</gene>